<dbReference type="PANTHER" id="PTHR35561">
    <property type="entry name" value="RNA 2',3'-CYCLIC PHOSPHODIESTERASE"/>
    <property type="match status" value="1"/>
</dbReference>
<keyword evidence="1" id="KW-0378">Hydrolase</keyword>
<gene>
    <name evidence="2" type="ORF">B1B_03717</name>
</gene>
<accession>T1BRK7</accession>
<keyword evidence="2" id="KW-0436">Ligase</keyword>
<dbReference type="PANTHER" id="PTHR35561:SF1">
    <property type="entry name" value="RNA 2',3'-CYCLIC PHOSPHODIESTERASE"/>
    <property type="match status" value="1"/>
</dbReference>
<dbReference type="GO" id="GO:0008664">
    <property type="term" value="F:RNA 2',3'-cyclic 3'-phosphodiesterase activity"/>
    <property type="evidence" value="ECO:0007669"/>
    <property type="project" value="InterPro"/>
</dbReference>
<reference evidence="2" key="1">
    <citation type="submission" date="2013-08" db="EMBL/GenBank/DDBJ databases">
        <authorList>
            <person name="Mendez C."/>
            <person name="Richter M."/>
            <person name="Ferrer M."/>
            <person name="Sanchez J."/>
        </authorList>
    </citation>
    <scope>NUCLEOTIDE SEQUENCE</scope>
</reference>
<evidence type="ECO:0000313" key="2">
    <source>
        <dbReference type="EMBL" id="EQD72507.1"/>
    </source>
</evidence>
<dbReference type="AlphaFoldDB" id="T1BRK7"/>
<dbReference type="Gene3D" id="3.90.1140.10">
    <property type="entry name" value="Cyclic phosphodiesterase"/>
    <property type="match status" value="1"/>
</dbReference>
<evidence type="ECO:0000256" key="1">
    <source>
        <dbReference type="ARBA" id="ARBA00022801"/>
    </source>
</evidence>
<dbReference type="InterPro" id="IPR004175">
    <property type="entry name" value="RNA_CPDase"/>
</dbReference>
<dbReference type="GO" id="GO:0004113">
    <property type="term" value="F:2',3'-cyclic-nucleotide 3'-phosphodiesterase activity"/>
    <property type="evidence" value="ECO:0007669"/>
    <property type="project" value="InterPro"/>
</dbReference>
<protein>
    <submittedName>
        <fullName evidence="2">2'-5' RNA ligase</fullName>
    </submittedName>
</protein>
<dbReference type="NCBIfam" id="TIGR02258">
    <property type="entry name" value="2_5_ligase"/>
    <property type="match status" value="1"/>
</dbReference>
<dbReference type="Pfam" id="PF13563">
    <property type="entry name" value="2_5_RNA_ligase2"/>
    <property type="match status" value="1"/>
</dbReference>
<sequence>MPAFVFTLEGYGGFPSPTDPRVVYREVGAGQDRIVTLRTELDSALEREGFAPEGRRFVPHVTVARNRPGRPSPHRLWPAPEPVRVPAREIVLFESSLTPAGAIHRPRHRAALAPVPGPSPP</sequence>
<dbReference type="InterPro" id="IPR009097">
    <property type="entry name" value="Cyclic_Pdiesterase"/>
</dbReference>
<dbReference type="EMBL" id="AUZY01002301">
    <property type="protein sequence ID" value="EQD72507.1"/>
    <property type="molecule type" value="Genomic_DNA"/>
</dbReference>
<dbReference type="SUPFAM" id="SSF55144">
    <property type="entry name" value="LigT-like"/>
    <property type="match status" value="1"/>
</dbReference>
<proteinExistence type="predicted"/>
<name>T1BRK7_9ZZZZ</name>
<reference evidence="2" key="2">
    <citation type="journal article" date="2014" name="ISME J.">
        <title>Microbial stratification in low pH oxic and suboxic macroscopic growths along an acid mine drainage.</title>
        <authorList>
            <person name="Mendez-Garcia C."/>
            <person name="Mesa V."/>
            <person name="Sprenger R.R."/>
            <person name="Richter M."/>
            <person name="Diez M.S."/>
            <person name="Solano J."/>
            <person name="Bargiela R."/>
            <person name="Golyshina O.V."/>
            <person name="Manteca A."/>
            <person name="Ramos J.L."/>
            <person name="Gallego J.R."/>
            <person name="Llorente I."/>
            <person name="Martins Dos Santos V.A."/>
            <person name="Jensen O.N."/>
            <person name="Pelaez A.I."/>
            <person name="Sanchez J."/>
            <person name="Ferrer M."/>
        </authorList>
    </citation>
    <scope>NUCLEOTIDE SEQUENCE</scope>
</reference>
<dbReference type="GO" id="GO:0016874">
    <property type="term" value="F:ligase activity"/>
    <property type="evidence" value="ECO:0007669"/>
    <property type="project" value="UniProtKB-KW"/>
</dbReference>
<comment type="caution">
    <text evidence="2">The sequence shown here is derived from an EMBL/GenBank/DDBJ whole genome shotgun (WGS) entry which is preliminary data.</text>
</comment>
<organism evidence="2">
    <name type="scientific">mine drainage metagenome</name>
    <dbReference type="NCBI Taxonomy" id="410659"/>
    <lineage>
        <taxon>unclassified sequences</taxon>
        <taxon>metagenomes</taxon>
        <taxon>ecological metagenomes</taxon>
    </lineage>
</organism>